<feature type="transmembrane region" description="Helical" evidence="2">
    <location>
        <begin position="128"/>
        <end position="148"/>
    </location>
</feature>
<name>A0A4Y3UMF7_9MICO</name>
<keyword evidence="2" id="KW-1133">Transmembrane helix</keyword>
<organism evidence="4 5">
    <name type="scientific">Microbacterium lacticum</name>
    <dbReference type="NCBI Taxonomy" id="33885"/>
    <lineage>
        <taxon>Bacteria</taxon>
        <taxon>Bacillati</taxon>
        <taxon>Actinomycetota</taxon>
        <taxon>Actinomycetes</taxon>
        <taxon>Micrococcales</taxon>
        <taxon>Microbacteriaceae</taxon>
        <taxon>Microbacterium</taxon>
    </lineage>
</organism>
<feature type="domain" description="Transglutaminase-like" evidence="3">
    <location>
        <begin position="468"/>
        <end position="543"/>
    </location>
</feature>
<sequence>MPVSDARPDTARRGRPRGELRLTIALWIALVATTIPLLRVVHSGAWLPGAALLMAVLLMVGFALRRRRRMPAIAVTLTELAVWTVAITGVFLPETALLRVIPTGGVVQAVPEIVQQAGQEILEGVAPLAATSSLSFVIVAALGLLAIALDHVVLTARMPLLAAVALVIVWLIPAIAVPAGVDVVAFVVLAAAVLFLIRAETRTRETSVARAGGVSAVALAIGAVAIVGAVIGGPVLPPPTATAGGAGLAASIDASLDLGDDLRQPNDVTVLTFRSDAPQLPNLRVATLSLFDGEVWQPDRPRSVELSEAAFDPVTAADGIRITEYRTNVDVSRLSSAYLPVPYPAVGVTGLEGDWRAVPYSRTLLTGQSNARGQRYEVVSQVPRPTLEQIRGTSARMDDTAVDVTSVPADTPAIISDTAREVTAGAATDYDRLVALQSWFRGPEFRYSLDTPVEEGFDGAGVEAVAAFLDRKEGYCMHFAGAFALMARTLGMPSRVVVGFLPGGYTGDTVDGQRVAEVTTGQLHAWPEVYFAGVGWVAFEPTKSLGTPTQFVSASEPVDDAGEDVTAPTATPTSSAAASAAPTERPDSGGDASPVAARGIDLWPLSATVLIVLALAAAPAAAGWARRRVQRARGGVGGAWRAVQDTAIDLGIAVPLSESPRAFGARLIAQHGAPAAETNHLVGVMERLSYAPAAGGPGSGAAAGPGATGTRRAAAADDRTGSRAGASPAAGAFADAEAIRRGMLAAADPRERLRAVALPRSLVIRPGSALADRDAVA</sequence>
<dbReference type="Pfam" id="PF11992">
    <property type="entry name" value="TgpA_N"/>
    <property type="match status" value="1"/>
</dbReference>
<keyword evidence="4" id="KW-0645">Protease</keyword>
<reference evidence="4 5" key="1">
    <citation type="submission" date="2019-06" db="EMBL/GenBank/DDBJ databases">
        <title>Sequencing the genomes of 1000 actinobacteria strains.</title>
        <authorList>
            <person name="Klenk H.-P."/>
        </authorList>
    </citation>
    <scope>NUCLEOTIDE SEQUENCE [LARGE SCALE GENOMIC DNA]</scope>
    <source>
        <strain evidence="4 5">DSM 20427</strain>
    </source>
</reference>
<dbReference type="InterPro" id="IPR021878">
    <property type="entry name" value="TgpA_N"/>
</dbReference>
<dbReference type="EMBL" id="VFPS01000002">
    <property type="protein sequence ID" value="TQM98761.1"/>
    <property type="molecule type" value="Genomic_DNA"/>
</dbReference>
<feature type="transmembrane region" description="Helical" evidence="2">
    <location>
        <begin position="20"/>
        <end position="39"/>
    </location>
</feature>
<dbReference type="Pfam" id="PF01841">
    <property type="entry name" value="Transglut_core"/>
    <property type="match status" value="1"/>
</dbReference>
<protein>
    <submittedName>
        <fullName evidence="4">Transglutaminase-like putative cysteine protease</fullName>
    </submittedName>
</protein>
<proteinExistence type="predicted"/>
<gene>
    <name evidence="4" type="ORF">FHX68_1466</name>
</gene>
<feature type="transmembrane region" description="Helical" evidence="2">
    <location>
        <begin position="160"/>
        <end position="177"/>
    </location>
</feature>
<keyword evidence="2" id="KW-0472">Membrane</keyword>
<dbReference type="InterPro" id="IPR052901">
    <property type="entry name" value="Bact_TGase-like"/>
</dbReference>
<dbReference type="GO" id="GO:0006508">
    <property type="term" value="P:proteolysis"/>
    <property type="evidence" value="ECO:0007669"/>
    <property type="project" value="UniProtKB-KW"/>
</dbReference>
<evidence type="ECO:0000259" key="3">
    <source>
        <dbReference type="SMART" id="SM00460"/>
    </source>
</evidence>
<dbReference type="PANTHER" id="PTHR42736">
    <property type="entry name" value="PROTEIN-GLUTAMINE GAMMA-GLUTAMYLTRANSFERASE"/>
    <property type="match status" value="1"/>
</dbReference>
<dbReference type="SMART" id="SM00460">
    <property type="entry name" value="TGc"/>
    <property type="match status" value="1"/>
</dbReference>
<dbReference type="InterPro" id="IPR038765">
    <property type="entry name" value="Papain-like_cys_pep_sf"/>
</dbReference>
<evidence type="ECO:0000313" key="5">
    <source>
        <dbReference type="Proteomes" id="UP000319804"/>
    </source>
</evidence>
<feature type="transmembrane region" description="Helical" evidence="2">
    <location>
        <begin position="211"/>
        <end position="231"/>
    </location>
</feature>
<feature type="compositionally biased region" description="Gly residues" evidence="1">
    <location>
        <begin position="695"/>
        <end position="707"/>
    </location>
</feature>
<dbReference type="PANTHER" id="PTHR42736:SF1">
    <property type="entry name" value="PROTEIN-GLUTAMINE GAMMA-GLUTAMYLTRANSFERASE"/>
    <property type="match status" value="1"/>
</dbReference>
<dbReference type="SUPFAM" id="SSF54001">
    <property type="entry name" value="Cysteine proteinases"/>
    <property type="match status" value="1"/>
</dbReference>
<dbReference type="RefSeq" id="WP_229661427.1">
    <property type="nucleotide sequence ID" value="NZ_BJNA01000015.1"/>
</dbReference>
<evidence type="ECO:0000256" key="2">
    <source>
        <dbReference type="SAM" id="Phobius"/>
    </source>
</evidence>
<feature type="transmembrane region" description="Helical" evidence="2">
    <location>
        <begin position="602"/>
        <end position="625"/>
    </location>
</feature>
<accession>A0A4Y3UMF7</accession>
<keyword evidence="4" id="KW-0378">Hydrolase</keyword>
<feature type="region of interest" description="Disordered" evidence="1">
    <location>
        <begin position="695"/>
        <end position="730"/>
    </location>
</feature>
<evidence type="ECO:0000313" key="4">
    <source>
        <dbReference type="EMBL" id="TQM98761.1"/>
    </source>
</evidence>
<keyword evidence="5" id="KW-1185">Reference proteome</keyword>
<dbReference type="Gene3D" id="3.10.620.30">
    <property type="match status" value="1"/>
</dbReference>
<feature type="compositionally biased region" description="Low complexity" evidence="1">
    <location>
        <begin position="566"/>
        <end position="583"/>
    </location>
</feature>
<dbReference type="GO" id="GO:0008233">
    <property type="term" value="F:peptidase activity"/>
    <property type="evidence" value="ECO:0007669"/>
    <property type="project" value="UniProtKB-KW"/>
</dbReference>
<evidence type="ECO:0000256" key="1">
    <source>
        <dbReference type="SAM" id="MobiDB-lite"/>
    </source>
</evidence>
<feature type="transmembrane region" description="Helical" evidence="2">
    <location>
        <begin position="45"/>
        <end position="64"/>
    </location>
</feature>
<dbReference type="AlphaFoldDB" id="A0A4Y3UMF7"/>
<feature type="transmembrane region" description="Helical" evidence="2">
    <location>
        <begin position="183"/>
        <end position="199"/>
    </location>
</feature>
<keyword evidence="2" id="KW-0812">Transmembrane</keyword>
<feature type="transmembrane region" description="Helical" evidence="2">
    <location>
        <begin position="71"/>
        <end position="92"/>
    </location>
</feature>
<comment type="caution">
    <text evidence="4">The sequence shown here is derived from an EMBL/GenBank/DDBJ whole genome shotgun (WGS) entry which is preliminary data.</text>
</comment>
<dbReference type="InterPro" id="IPR002931">
    <property type="entry name" value="Transglutaminase-like"/>
</dbReference>
<dbReference type="Proteomes" id="UP000319804">
    <property type="component" value="Unassembled WGS sequence"/>
</dbReference>
<feature type="region of interest" description="Disordered" evidence="1">
    <location>
        <begin position="550"/>
        <end position="593"/>
    </location>
</feature>